<reference evidence="2" key="1">
    <citation type="submission" date="2016-10" db="EMBL/GenBank/DDBJ databases">
        <authorList>
            <person name="Varghese N."/>
        </authorList>
    </citation>
    <scope>NUCLEOTIDE SEQUENCE [LARGE SCALE GENOMIC DNA]</scope>
    <source>
        <strain evidence="2">DSM 45096 / BCRC 16803 / CGMCC 4.1857 / CIP 109030 / JCM 12277 / KCTC 19219 / NBRC 100920 / 33214</strain>
    </source>
</reference>
<accession>A0A1H7VWD8</accession>
<dbReference type="EMBL" id="FOAZ01000019">
    <property type="protein sequence ID" value="SEM13189.1"/>
    <property type="molecule type" value="Genomic_DNA"/>
</dbReference>
<dbReference type="Proteomes" id="UP000183015">
    <property type="component" value="Unassembled WGS sequence"/>
</dbReference>
<proteinExistence type="predicted"/>
<evidence type="ECO:0000313" key="1">
    <source>
        <dbReference type="EMBL" id="SEM13189.1"/>
    </source>
</evidence>
<evidence type="ECO:0000313" key="2">
    <source>
        <dbReference type="Proteomes" id="UP000183015"/>
    </source>
</evidence>
<organism evidence="1 2">
    <name type="scientific">Streptacidiphilus jiangxiensis</name>
    <dbReference type="NCBI Taxonomy" id="235985"/>
    <lineage>
        <taxon>Bacteria</taxon>
        <taxon>Bacillati</taxon>
        <taxon>Actinomycetota</taxon>
        <taxon>Actinomycetes</taxon>
        <taxon>Kitasatosporales</taxon>
        <taxon>Streptomycetaceae</taxon>
        <taxon>Streptacidiphilus</taxon>
    </lineage>
</organism>
<sequence>MTRRTASALSLEHFKGVRYLSGEISGAVLVVHCGFMQPVPQIRLDLLILLHVIPRGSRE</sequence>
<protein>
    <submittedName>
        <fullName evidence="1">Uncharacterized protein</fullName>
    </submittedName>
</protein>
<keyword evidence="2" id="KW-1185">Reference proteome</keyword>
<name>A0A1H7VWD8_STRJI</name>
<dbReference type="AlphaFoldDB" id="A0A1H7VWD8"/>
<gene>
    <name evidence="1" type="ORF">SAMN05414137_11925</name>
</gene>